<organism evidence="2 3">
    <name type="scientific">Desmophyllum pertusum</name>
    <dbReference type="NCBI Taxonomy" id="174260"/>
    <lineage>
        <taxon>Eukaryota</taxon>
        <taxon>Metazoa</taxon>
        <taxon>Cnidaria</taxon>
        <taxon>Anthozoa</taxon>
        <taxon>Hexacorallia</taxon>
        <taxon>Scleractinia</taxon>
        <taxon>Caryophylliina</taxon>
        <taxon>Caryophylliidae</taxon>
        <taxon>Desmophyllum</taxon>
    </lineage>
</organism>
<dbReference type="EMBL" id="MU826404">
    <property type="protein sequence ID" value="KAJ7376283.1"/>
    <property type="molecule type" value="Genomic_DNA"/>
</dbReference>
<name>A0A9W9Z938_9CNID</name>
<proteinExistence type="predicted"/>
<accession>A0A9W9Z938</accession>
<keyword evidence="3" id="KW-1185">Reference proteome</keyword>
<gene>
    <name evidence="2" type="ORF">OS493_035644</name>
</gene>
<sequence length="136" mass="15753">MPDEQTPRSETKERSSRTRKRTREGSLQTDEEDAAENHKHGCKQTCKQCFDMTNFRLSGIEDKLSMLLNILPELEGYKSRITQLEEENKSMQKSLEYSHAEIKDLKSQLKDVNSHWPKETVPCLQKSFSFGNLSSL</sequence>
<dbReference type="Proteomes" id="UP001163046">
    <property type="component" value="Unassembled WGS sequence"/>
</dbReference>
<feature type="region of interest" description="Disordered" evidence="1">
    <location>
        <begin position="1"/>
        <end position="41"/>
    </location>
</feature>
<comment type="caution">
    <text evidence="2">The sequence shown here is derived from an EMBL/GenBank/DDBJ whole genome shotgun (WGS) entry which is preliminary data.</text>
</comment>
<protein>
    <submittedName>
        <fullName evidence="2">Uncharacterized protein</fullName>
    </submittedName>
</protein>
<reference evidence="2" key="1">
    <citation type="submission" date="2023-01" db="EMBL/GenBank/DDBJ databases">
        <title>Genome assembly of the deep-sea coral Lophelia pertusa.</title>
        <authorList>
            <person name="Herrera S."/>
            <person name="Cordes E."/>
        </authorList>
    </citation>
    <scope>NUCLEOTIDE SEQUENCE</scope>
    <source>
        <strain evidence="2">USNM1676648</strain>
        <tissue evidence="2">Polyp</tissue>
    </source>
</reference>
<dbReference type="AlphaFoldDB" id="A0A9W9Z938"/>
<evidence type="ECO:0000313" key="2">
    <source>
        <dbReference type="EMBL" id="KAJ7376283.1"/>
    </source>
</evidence>
<evidence type="ECO:0000256" key="1">
    <source>
        <dbReference type="SAM" id="MobiDB-lite"/>
    </source>
</evidence>
<evidence type="ECO:0000313" key="3">
    <source>
        <dbReference type="Proteomes" id="UP001163046"/>
    </source>
</evidence>
<feature type="compositionally biased region" description="Basic and acidic residues" evidence="1">
    <location>
        <begin position="1"/>
        <end position="16"/>
    </location>
</feature>